<dbReference type="STRING" id="1678637.AC230_05725"/>
<evidence type="ECO:0000259" key="2">
    <source>
        <dbReference type="PROSITE" id="PS51352"/>
    </source>
</evidence>
<organism evidence="3 4">
    <name type="scientific">Streptomyces caatingaensis</name>
    <dbReference type="NCBI Taxonomy" id="1678637"/>
    <lineage>
        <taxon>Bacteria</taxon>
        <taxon>Bacillati</taxon>
        <taxon>Actinomycetota</taxon>
        <taxon>Actinomycetes</taxon>
        <taxon>Kitasatosporales</taxon>
        <taxon>Streptomycetaceae</taxon>
        <taxon>Streptomyces</taxon>
    </lineage>
</organism>
<evidence type="ECO:0000256" key="1">
    <source>
        <dbReference type="ARBA" id="ARBA00023157"/>
    </source>
</evidence>
<feature type="domain" description="Thioredoxin" evidence="2">
    <location>
        <begin position="1"/>
        <end position="108"/>
    </location>
</feature>
<dbReference type="OrthoDB" id="4219236at2"/>
<dbReference type="Proteomes" id="UP000037288">
    <property type="component" value="Unassembled WGS sequence"/>
</dbReference>
<keyword evidence="4" id="KW-1185">Reference proteome</keyword>
<protein>
    <recommendedName>
        <fullName evidence="2">Thioredoxin domain-containing protein</fullName>
    </recommendedName>
</protein>
<dbReference type="InterPro" id="IPR013766">
    <property type="entry name" value="Thioredoxin_domain"/>
</dbReference>
<dbReference type="PROSITE" id="PS51352">
    <property type="entry name" value="THIOREDOXIN_2"/>
    <property type="match status" value="1"/>
</dbReference>
<gene>
    <name evidence="3" type="ORF">AC230_05725</name>
</gene>
<name>A0A0K9XL24_9ACTN</name>
<reference evidence="4" key="1">
    <citation type="submission" date="2015-07" db="EMBL/GenBank/DDBJ databases">
        <title>Draft genome sequence of Streptomyces sp. CMAA 1322, a bacterium isolated from Caatinga biome, from dry forest semiarid of Brazil.</title>
        <authorList>
            <person name="Santos S.N."/>
            <person name="Gacesa R."/>
            <person name="Taketani R.G."/>
            <person name="Long P.F."/>
            <person name="Melo I.S."/>
        </authorList>
    </citation>
    <scope>NUCLEOTIDE SEQUENCE [LARGE SCALE GENOMIC DNA]</scope>
    <source>
        <strain evidence="4">CMAA 1322</strain>
    </source>
</reference>
<dbReference type="Gene3D" id="3.40.30.10">
    <property type="entry name" value="Glutaredoxin"/>
    <property type="match status" value="1"/>
</dbReference>
<dbReference type="SUPFAM" id="SSF52833">
    <property type="entry name" value="Thioredoxin-like"/>
    <property type="match status" value="1"/>
</dbReference>
<sequence>MAVTPLTSLSAFEQAIAGGTPAVVGFCATWAGLCRAIGPVFERYSELPEFTETVGFYRVDIDEAAAVARRADVGPVPVFMAFREGTRIAESVAPDPGSLRELIAKVSTMGTP</sequence>
<accession>A0A0K9XL24</accession>
<comment type="caution">
    <text evidence="3">The sequence shown here is derived from an EMBL/GenBank/DDBJ whole genome shotgun (WGS) entry which is preliminary data.</text>
</comment>
<dbReference type="RefSeq" id="WP_049714786.1">
    <property type="nucleotide sequence ID" value="NZ_LFXA01000002.1"/>
</dbReference>
<dbReference type="InterPro" id="IPR036249">
    <property type="entry name" value="Thioredoxin-like_sf"/>
</dbReference>
<evidence type="ECO:0000313" key="4">
    <source>
        <dbReference type="Proteomes" id="UP000037288"/>
    </source>
</evidence>
<dbReference type="PATRIC" id="fig|1678637.3.peg.1241"/>
<dbReference type="CDD" id="cd02947">
    <property type="entry name" value="TRX_family"/>
    <property type="match status" value="1"/>
</dbReference>
<dbReference type="EMBL" id="LFXA01000002">
    <property type="protein sequence ID" value="KNB54045.1"/>
    <property type="molecule type" value="Genomic_DNA"/>
</dbReference>
<dbReference type="Pfam" id="PF00085">
    <property type="entry name" value="Thioredoxin"/>
    <property type="match status" value="1"/>
</dbReference>
<dbReference type="PANTHER" id="PTHR46115">
    <property type="entry name" value="THIOREDOXIN-LIKE PROTEIN 1"/>
    <property type="match status" value="1"/>
</dbReference>
<dbReference type="AlphaFoldDB" id="A0A0K9XL24"/>
<evidence type="ECO:0000313" key="3">
    <source>
        <dbReference type="EMBL" id="KNB54045.1"/>
    </source>
</evidence>
<keyword evidence="1" id="KW-1015">Disulfide bond</keyword>
<proteinExistence type="predicted"/>